<organism evidence="1 2">
    <name type="scientific">Actinophytocola xinjiangensis</name>
    <dbReference type="NCBI Taxonomy" id="485602"/>
    <lineage>
        <taxon>Bacteria</taxon>
        <taxon>Bacillati</taxon>
        <taxon>Actinomycetota</taxon>
        <taxon>Actinomycetes</taxon>
        <taxon>Pseudonocardiales</taxon>
        <taxon>Pseudonocardiaceae</taxon>
    </lineage>
</organism>
<comment type="caution">
    <text evidence="1">The sequence shown here is derived from an EMBL/GenBank/DDBJ whole genome shotgun (WGS) entry which is preliminary data.</text>
</comment>
<dbReference type="OrthoDB" id="5173551at2"/>
<evidence type="ECO:0000313" key="2">
    <source>
        <dbReference type="Proteomes" id="UP000185696"/>
    </source>
</evidence>
<gene>
    <name evidence="1" type="ORF">BLA60_05595</name>
</gene>
<dbReference type="RefSeq" id="WP_075131659.1">
    <property type="nucleotide sequence ID" value="NZ_MSIF01000002.1"/>
</dbReference>
<dbReference type="AlphaFoldDB" id="A0A7Z0WPY7"/>
<dbReference type="Proteomes" id="UP000185696">
    <property type="component" value="Unassembled WGS sequence"/>
</dbReference>
<accession>A0A7Z0WPY7</accession>
<name>A0A7Z0WPY7_9PSEU</name>
<dbReference type="InterPro" id="IPR015943">
    <property type="entry name" value="WD40/YVTN_repeat-like_dom_sf"/>
</dbReference>
<dbReference type="Gene3D" id="2.130.10.10">
    <property type="entry name" value="YVTN repeat-like/Quinoprotein amine dehydrogenase"/>
    <property type="match status" value="1"/>
</dbReference>
<keyword evidence="2" id="KW-1185">Reference proteome</keyword>
<dbReference type="Gene3D" id="2.40.10.480">
    <property type="match status" value="1"/>
</dbReference>
<dbReference type="InterPro" id="IPR011047">
    <property type="entry name" value="Quinoprotein_ADH-like_sf"/>
</dbReference>
<dbReference type="SUPFAM" id="SSF50998">
    <property type="entry name" value="Quinoprotein alcohol dehydrogenase-like"/>
    <property type="match status" value="1"/>
</dbReference>
<protein>
    <submittedName>
        <fullName evidence="1">Uncharacterized protein</fullName>
    </submittedName>
</protein>
<sequence>MRVVIVGLVAVLVVAAAAVVVTIQAEPQLVSGRPSAFSGTGEQGDDSVHELEEVASFEEGRMPKEYGPLSSPDPALVEIHDGVGYVAYTTAKLLHVTAIDLDSGEVTWKRSLGVSTVIGSVDMTVTDAGLLFVLSFSSSYAQFSTMISREDGEDIWHGSEPNLTVGGVVAGNLVVYDREKDTSNLHPLTADAPLAEPAWSVPADGGRTSEVYQDTTADRALPRDEAEVAQGLDVGTNPDERQYIAHVVMYSGALSVRELGSGTVVSEGNAGEKMVDVVFFDDTLYVYRQTPRTLAAYAATDLTAPKWTVETLAAVDGSRIEMCAENLLCLMTQTRGGTVLHGIDTATGEQRWKTADLVAPDPVMAGEYVAVSHHGGTALLDPDSGEQITGFSGAKAALPGDGVVIGFDDPDIQLLAPGEREPTSLGSMPDVTMSNGGCEWTDQVALCAGPSTYTLWRYRG</sequence>
<reference evidence="1 2" key="1">
    <citation type="submission" date="2016-12" db="EMBL/GenBank/DDBJ databases">
        <title>The draft genome sequence of Actinophytocola xinjiangensis.</title>
        <authorList>
            <person name="Wang W."/>
            <person name="Yuan L."/>
        </authorList>
    </citation>
    <scope>NUCLEOTIDE SEQUENCE [LARGE SCALE GENOMIC DNA]</scope>
    <source>
        <strain evidence="1 2">CGMCC 4.4663</strain>
    </source>
</reference>
<dbReference type="EMBL" id="MSIF01000002">
    <property type="protein sequence ID" value="OLF12751.1"/>
    <property type="molecule type" value="Genomic_DNA"/>
</dbReference>
<evidence type="ECO:0000313" key="1">
    <source>
        <dbReference type="EMBL" id="OLF12751.1"/>
    </source>
</evidence>
<proteinExistence type="predicted"/>